<keyword evidence="4" id="KW-1185">Reference proteome</keyword>
<dbReference type="EMBL" id="SMLW01000652">
    <property type="protein sequence ID" value="MTI28061.1"/>
    <property type="molecule type" value="Genomic_DNA"/>
</dbReference>
<evidence type="ECO:0000313" key="4">
    <source>
        <dbReference type="Proteomes" id="UP000798808"/>
    </source>
</evidence>
<sequence length="564" mass="64468">MKNKSPYIEVQTSTKSCWEGWNKIADTLNAKIKSLHSRKIIITVECYQGTYEDINLRELKKRIPVNATCTSRDVFKNEEEINRLSEKELSGLPFSAKASINDIEEYFDTNKLAALRQNIDFIEEGVILIFGVGASKICTPDILIYADMSRWEILQRFKRNDVSNVGVSNNNLPFDLQYRWAYFIDWKICDKLKKQLLGQCDYFLETNNWEKPKLATGDIVREALAQSTTQPFFTAPFYDPELWENNTPMQEQKEDEFSWVFNCVAEENNILFKINGFLIEVPSINVIYMEPKKLLGNAVHSHFGSELPIRMVFIDNLDSAQENLHIYPDIDFLKDNFGLSYSQSEVFYIMDTKPGAKLRLGFKKEMNKDHLPELLNKNNSISKTALDKWLNTVNVKKHDHINIPAGLVHSNGNNTMILRISSAPDIFTFKMPDDILNIPDKNLASADAATEKLISPPTPEETINTRFYHQSASDTKEDILSHEGDQLSIKRLWFEDKLHLQTNGGIQVLNLVEGDEAVIESPQNKFAPFFVHFAESFIIPAGIAEYTITPTAKGKRCAVLRISV</sequence>
<name>A0ABW9RWG8_9BACT</name>
<proteinExistence type="predicted"/>
<dbReference type="RefSeq" id="WP_155175211.1">
    <property type="nucleotide sequence ID" value="NZ_BAAAFL010000007.1"/>
</dbReference>
<gene>
    <name evidence="3" type="ORF">E1163_24105</name>
</gene>
<evidence type="ECO:0008006" key="5">
    <source>
        <dbReference type="Google" id="ProtNLM"/>
    </source>
</evidence>
<dbReference type="InterPro" id="IPR014710">
    <property type="entry name" value="RmlC-like_jellyroll"/>
</dbReference>
<organism evidence="3 4">
    <name type="scientific">Fulvivirga kasyanovii</name>
    <dbReference type="NCBI Taxonomy" id="396812"/>
    <lineage>
        <taxon>Bacteria</taxon>
        <taxon>Pseudomonadati</taxon>
        <taxon>Bacteroidota</taxon>
        <taxon>Cytophagia</taxon>
        <taxon>Cytophagales</taxon>
        <taxon>Fulvivirgaceae</taxon>
        <taxon>Fulvivirga</taxon>
    </lineage>
</organism>
<protein>
    <recommendedName>
        <fullName evidence="5">Mannose-6-phosphate isomerase</fullName>
    </recommendedName>
</protein>
<comment type="caution">
    <text evidence="3">The sequence shown here is derived from an EMBL/GenBank/DDBJ whole genome shotgun (WGS) entry which is preliminary data.</text>
</comment>
<keyword evidence="1" id="KW-0479">Metal-binding</keyword>
<accession>A0ABW9RWG8</accession>
<keyword evidence="2" id="KW-0862">Zinc</keyword>
<dbReference type="Gene3D" id="2.60.120.10">
    <property type="entry name" value="Jelly Rolls"/>
    <property type="match status" value="1"/>
</dbReference>
<dbReference type="InterPro" id="IPR051804">
    <property type="entry name" value="Carb_Metab_Reg_Kinase/Isom"/>
</dbReference>
<dbReference type="PANTHER" id="PTHR42742:SF3">
    <property type="entry name" value="FRUCTOKINASE"/>
    <property type="match status" value="1"/>
</dbReference>
<dbReference type="Proteomes" id="UP000798808">
    <property type="component" value="Unassembled WGS sequence"/>
</dbReference>
<dbReference type="SUPFAM" id="SSF51182">
    <property type="entry name" value="RmlC-like cupins"/>
    <property type="match status" value="1"/>
</dbReference>
<dbReference type="InterPro" id="IPR011051">
    <property type="entry name" value="RmlC_Cupin_sf"/>
</dbReference>
<evidence type="ECO:0000256" key="1">
    <source>
        <dbReference type="ARBA" id="ARBA00022723"/>
    </source>
</evidence>
<dbReference type="PANTHER" id="PTHR42742">
    <property type="entry name" value="TRANSCRIPTIONAL REPRESSOR MPRA"/>
    <property type="match status" value="1"/>
</dbReference>
<evidence type="ECO:0000313" key="3">
    <source>
        <dbReference type="EMBL" id="MTI28061.1"/>
    </source>
</evidence>
<reference evidence="3 4" key="1">
    <citation type="submission" date="2019-02" db="EMBL/GenBank/DDBJ databases">
        <authorList>
            <person name="Goldberg S.R."/>
            <person name="Haltli B.A."/>
            <person name="Correa H."/>
            <person name="Russell K.G."/>
        </authorList>
    </citation>
    <scope>NUCLEOTIDE SEQUENCE [LARGE SCALE GENOMIC DNA]</scope>
    <source>
        <strain evidence="3 4">JCM 16186</strain>
    </source>
</reference>
<evidence type="ECO:0000256" key="2">
    <source>
        <dbReference type="ARBA" id="ARBA00022833"/>
    </source>
</evidence>